<dbReference type="HOGENOM" id="CLU_1731355_0_0_1"/>
<sequence length="151" mass="17327">MPQGVELWTVLEHLACYRNSRDGGLWLDSDFCQGNVDDPKPNGKLKKKAWSLQRGRKPLRVKKWVTSIVTRPATHPDALSEWDEKHCDGQIGGFDKLGKKFETVLGSNREVPIWEFRGLGVSWRKNLLERMLAMQSAVIELHKKYPEEPTS</sequence>
<accession>A0A066XJS5</accession>
<dbReference type="OrthoDB" id="4848108at2759"/>
<dbReference type="AlphaFoldDB" id="A0A066XJS5"/>
<name>A0A066XJS5_COLSU</name>
<dbReference type="eggNOG" id="ENOG502RPI9">
    <property type="taxonomic scope" value="Eukaryota"/>
</dbReference>
<comment type="caution">
    <text evidence="1">The sequence shown here is derived from an EMBL/GenBank/DDBJ whole genome shotgun (WGS) entry which is preliminary data.</text>
</comment>
<evidence type="ECO:0000313" key="1">
    <source>
        <dbReference type="EMBL" id="KDN69458.1"/>
    </source>
</evidence>
<dbReference type="OMA" id="HLACYRN"/>
<dbReference type="EMBL" id="JMSE01000513">
    <property type="protein sequence ID" value="KDN69458.1"/>
    <property type="molecule type" value="Genomic_DNA"/>
</dbReference>
<reference evidence="2" key="1">
    <citation type="journal article" date="2014" name="Genome Announc.">
        <title>Draft genome sequence of Colletotrichum sublineola, a destructive pathogen of cultivated sorghum.</title>
        <authorList>
            <person name="Baroncelli R."/>
            <person name="Sanz-Martin J.M."/>
            <person name="Rech G.E."/>
            <person name="Sukno S.A."/>
            <person name="Thon M.R."/>
        </authorList>
    </citation>
    <scope>NUCLEOTIDE SEQUENCE [LARGE SCALE GENOMIC DNA]</scope>
    <source>
        <strain evidence="2">TX430BB</strain>
    </source>
</reference>
<protein>
    <submittedName>
        <fullName evidence="1">Uncharacterized protein</fullName>
    </submittedName>
</protein>
<keyword evidence="2" id="KW-1185">Reference proteome</keyword>
<proteinExistence type="predicted"/>
<gene>
    <name evidence="1" type="ORF">CSUB01_06652</name>
</gene>
<dbReference type="Proteomes" id="UP000027238">
    <property type="component" value="Unassembled WGS sequence"/>
</dbReference>
<evidence type="ECO:0000313" key="2">
    <source>
        <dbReference type="Proteomes" id="UP000027238"/>
    </source>
</evidence>
<organism evidence="1 2">
    <name type="scientific">Colletotrichum sublineola</name>
    <name type="common">Sorghum anthracnose fungus</name>
    <dbReference type="NCBI Taxonomy" id="1173701"/>
    <lineage>
        <taxon>Eukaryota</taxon>
        <taxon>Fungi</taxon>
        <taxon>Dikarya</taxon>
        <taxon>Ascomycota</taxon>
        <taxon>Pezizomycotina</taxon>
        <taxon>Sordariomycetes</taxon>
        <taxon>Hypocreomycetidae</taxon>
        <taxon>Glomerellales</taxon>
        <taxon>Glomerellaceae</taxon>
        <taxon>Colletotrichum</taxon>
        <taxon>Colletotrichum graminicola species complex</taxon>
    </lineage>
</organism>